<dbReference type="Gene3D" id="2.60.40.10">
    <property type="entry name" value="Immunoglobulins"/>
    <property type="match status" value="1"/>
</dbReference>
<feature type="chain" id="PRO_5042466519" evidence="1">
    <location>
        <begin position="25"/>
        <end position="229"/>
    </location>
</feature>
<dbReference type="InterPro" id="IPR013783">
    <property type="entry name" value="Ig-like_fold"/>
</dbReference>
<evidence type="ECO:0000313" key="2">
    <source>
        <dbReference type="EMBL" id="MDQ9127376.1"/>
    </source>
</evidence>
<reference evidence="2" key="1">
    <citation type="submission" date="2023-08" db="EMBL/GenBank/DDBJ databases">
        <title>The Comparative Genomic Analysis of Yersiniaceae from Polar Regions.</title>
        <authorList>
            <person name="Goncharov A."/>
            <person name="Aslanov B."/>
            <person name="Kolodzhieva V."/>
            <person name="Azarov D."/>
            <person name="Mochov A."/>
            <person name="Lebedeva E."/>
        </authorList>
    </citation>
    <scope>NUCLEOTIDE SEQUENCE</scope>
    <source>
        <strain evidence="2">Vf</strain>
    </source>
</reference>
<accession>A0AAJ2DB65</accession>
<feature type="signal peptide" evidence="1">
    <location>
        <begin position="1"/>
        <end position="24"/>
    </location>
</feature>
<dbReference type="AlphaFoldDB" id="A0AAJ2DB65"/>
<sequence>MMKKTLLLLPLLASLNGLSLNASAGPQLMVTPISLKVFNQHEQRVSVRNTGDAPLYLSISLAKVDNPGEAQEHKTLISQLPHPELMATPNKLTLGPNQSRDILLTSLQEPASETVYRLYVVPVKSLEFSGATDDKITAPVTLSVGYGVLIRHLPAPANQRTALEHRCGVNELTLLNSGNTRLLLRQVKATPASNTVTDVLALFPGTPQTLKIRQFSADLDGKPVEITCP</sequence>
<keyword evidence="1" id="KW-0732">Signal</keyword>
<proteinExistence type="predicted"/>
<dbReference type="SUPFAM" id="SSF49354">
    <property type="entry name" value="PapD-like"/>
    <property type="match status" value="1"/>
</dbReference>
<organism evidence="2 3">
    <name type="scientific">Serratia fonticola</name>
    <dbReference type="NCBI Taxonomy" id="47917"/>
    <lineage>
        <taxon>Bacteria</taxon>
        <taxon>Pseudomonadati</taxon>
        <taxon>Pseudomonadota</taxon>
        <taxon>Gammaproteobacteria</taxon>
        <taxon>Enterobacterales</taxon>
        <taxon>Yersiniaceae</taxon>
        <taxon>Serratia</taxon>
    </lineage>
</organism>
<gene>
    <name evidence="2" type="ORF">RDT67_13125</name>
</gene>
<evidence type="ECO:0000256" key="1">
    <source>
        <dbReference type="SAM" id="SignalP"/>
    </source>
</evidence>
<name>A0AAJ2DB65_SERFO</name>
<comment type="caution">
    <text evidence="2">The sequence shown here is derived from an EMBL/GenBank/DDBJ whole genome shotgun (WGS) entry which is preliminary data.</text>
</comment>
<dbReference type="InterPro" id="IPR008962">
    <property type="entry name" value="PapD-like_sf"/>
</dbReference>
<evidence type="ECO:0000313" key="3">
    <source>
        <dbReference type="Proteomes" id="UP001224622"/>
    </source>
</evidence>
<dbReference type="Proteomes" id="UP001224622">
    <property type="component" value="Unassembled WGS sequence"/>
</dbReference>
<protein>
    <submittedName>
        <fullName evidence="2">Pilus assembly protein</fullName>
    </submittedName>
</protein>
<dbReference type="EMBL" id="JAVIGA010000012">
    <property type="protein sequence ID" value="MDQ9127376.1"/>
    <property type="molecule type" value="Genomic_DNA"/>
</dbReference>